<evidence type="ECO:0000313" key="2">
    <source>
        <dbReference type="Proteomes" id="UP001143981"/>
    </source>
</evidence>
<name>A0A9W7YF30_9FUNG</name>
<organism evidence="1 2">
    <name type="scientific">Coemansia biformis</name>
    <dbReference type="NCBI Taxonomy" id="1286918"/>
    <lineage>
        <taxon>Eukaryota</taxon>
        <taxon>Fungi</taxon>
        <taxon>Fungi incertae sedis</taxon>
        <taxon>Zoopagomycota</taxon>
        <taxon>Kickxellomycotina</taxon>
        <taxon>Kickxellomycetes</taxon>
        <taxon>Kickxellales</taxon>
        <taxon>Kickxellaceae</taxon>
        <taxon>Coemansia</taxon>
    </lineage>
</organism>
<evidence type="ECO:0008006" key="3">
    <source>
        <dbReference type="Google" id="ProtNLM"/>
    </source>
</evidence>
<gene>
    <name evidence="1" type="ORF">LPJ61_001913</name>
</gene>
<comment type="caution">
    <text evidence="1">The sequence shown here is derived from an EMBL/GenBank/DDBJ whole genome shotgun (WGS) entry which is preliminary data.</text>
</comment>
<keyword evidence="2" id="KW-1185">Reference proteome</keyword>
<sequence length="775" mass="85609">MLFPVPELSPSLGMELSPNNPLITTPVGVHASLRPALHAGLQGGLLATASMIDPLHILKTHDLPDFAQGLPEPILHQMWDLIGSLSDDGTGLWTLGSAAAAAASADQEEDELPPNLDLLDPSNTAKGQKSYTMSDTAWIHGDPMENLATADVGRPKASDCIPQPLVRVAQRYALHEPPATLLAMLRRALVDYGAGIRRRQFWALLEGGNVSDFVLLAHLALSAREAQLSNKIALQNPHSSIEAVCFEAARREWANGRAEPTPATVFALLLLSEYGYNTGRTAVMWEFVHNALTTARRIVIRGTPFPWHGARRTSPDGSPQCDVELEHVLGCYWLAWLRVVLAAQTMTRRVDPSLYMQPGPSGDQHGLTPELPTHDMCYYTAQPVVPPGNASPDTVTFPSSTPCKNRLHHTYSAHVWQSVAMAVEIHNLYIDVLGRRCTPDAFLDAVRQWEERLQRWRATWPAEWDVQMDDMLAAARCINDEEHGGRLVVEDMGMGIGRGSTSATPVDRAVYIDRRQREHTVLDVGLHQFRRSPEMTEDTLLLIMAFAYEMLRLRMHRIALALLQYREPGKTPQGLSFSFADTPIGQSVDEQVRRVAALSATSDLLRDSIELHRCQYVCLEAARSLQSMGTVAELLGVSMDQLGMVGISALELAIPLHCARLKHSSDDTATQMDALRRLGRLMHQLLTLRHWTSALYIFTAVVKMFVDPACTIAGCCADIAGSPWPRNHVLTLLMHEMDMDPRQFCAFTVPVVYASVASTSIVPPSMRMRITSLLS</sequence>
<dbReference type="Proteomes" id="UP001143981">
    <property type="component" value="Unassembled WGS sequence"/>
</dbReference>
<dbReference type="OrthoDB" id="4161332at2759"/>
<dbReference type="EMBL" id="JANBOI010000200">
    <property type="protein sequence ID" value="KAJ1732724.1"/>
    <property type="molecule type" value="Genomic_DNA"/>
</dbReference>
<accession>A0A9W7YF30</accession>
<protein>
    <recommendedName>
        <fullName evidence="3">Transcription factor domain-containing protein</fullName>
    </recommendedName>
</protein>
<dbReference type="AlphaFoldDB" id="A0A9W7YF30"/>
<evidence type="ECO:0000313" key="1">
    <source>
        <dbReference type="EMBL" id="KAJ1732724.1"/>
    </source>
</evidence>
<proteinExistence type="predicted"/>
<reference evidence="1" key="1">
    <citation type="submission" date="2022-07" db="EMBL/GenBank/DDBJ databases">
        <title>Phylogenomic reconstructions and comparative analyses of Kickxellomycotina fungi.</title>
        <authorList>
            <person name="Reynolds N.K."/>
            <person name="Stajich J.E."/>
            <person name="Barry K."/>
            <person name="Grigoriev I.V."/>
            <person name="Crous P."/>
            <person name="Smith M.E."/>
        </authorList>
    </citation>
    <scope>NUCLEOTIDE SEQUENCE</scope>
    <source>
        <strain evidence="1">BCRC 34381</strain>
    </source>
</reference>